<dbReference type="Gene3D" id="1.10.418.10">
    <property type="entry name" value="Calponin-like domain"/>
    <property type="match status" value="2"/>
</dbReference>
<keyword evidence="1" id="KW-0677">Repeat</keyword>
<organism evidence="3 4">
    <name type="scientific">Caerostris extrusa</name>
    <name type="common">Bark spider</name>
    <name type="synonym">Caerostris bankana</name>
    <dbReference type="NCBI Taxonomy" id="172846"/>
    <lineage>
        <taxon>Eukaryota</taxon>
        <taxon>Metazoa</taxon>
        <taxon>Ecdysozoa</taxon>
        <taxon>Arthropoda</taxon>
        <taxon>Chelicerata</taxon>
        <taxon>Arachnida</taxon>
        <taxon>Araneae</taxon>
        <taxon>Araneomorphae</taxon>
        <taxon>Entelegynae</taxon>
        <taxon>Araneoidea</taxon>
        <taxon>Araneidae</taxon>
        <taxon>Caerostris</taxon>
    </lineage>
</organism>
<gene>
    <name evidence="3" type="ORF">CEXT_218961</name>
</gene>
<dbReference type="InterPro" id="IPR036872">
    <property type="entry name" value="CH_dom_sf"/>
</dbReference>
<dbReference type="PANTHER" id="PTHR38537:SF8">
    <property type="entry name" value="FILAMIN-A"/>
    <property type="match status" value="1"/>
</dbReference>
<evidence type="ECO:0000256" key="1">
    <source>
        <dbReference type="ARBA" id="ARBA00022737"/>
    </source>
</evidence>
<dbReference type="GO" id="GO:0051015">
    <property type="term" value="F:actin filament binding"/>
    <property type="evidence" value="ECO:0007669"/>
    <property type="project" value="InterPro"/>
</dbReference>
<evidence type="ECO:0000313" key="4">
    <source>
        <dbReference type="Proteomes" id="UP001054945"/>
    </source>
</evidence>
<protein>
    <recommendedName>
        <fullName evidence="2">Calponin-homology (CH) domain-containing protein</fullName>
    </recommendedName>
</protein>
<dbReference type="InterPro" id="IPR044801">
    <property type="entry name" value="Filamin"/>
</dbReference>
<dbReference type="Pfam" id="PF00307">
    <property type="entry name" value="CH"/>
    <property type="match status" value="1"/>
</dbReference>
<feature type="domain" description="Calponin-homology (CH)" evidence="2">
    <location>
        <begin position="46"/>
        <end position="104"/>
    </location>
</feature>
<dbReference type="SUPFAM" id="SSF47576">
    <property type="entry name" value="Calponin-homology domain, CH-domain"/>
    <property type="match status" value="2"/>
</dbReference>
<dbReference type="AlphaFoldDB" id="A0AAV4UI73"/>
<reference evidence="3 4" key="1">
    <citation type="submission" date="2021-06" db="EMBL/GenBank/DDBJ databases">
        <title>Caerostris extrusa draft genome.</title>
        <authorList>
            <person name="Kono N."/>
            <person name="Arakawa K."/>
        </authorList>
    </citation>
    <scope>NUCLEOTIDE SEQUENCE [LARGE SCALE GENOMIC DNA]</scope>
</reference>
<dbReference type="Proteomes" id="UP001054945">
    <property type="component" value="Unassembled WGS sequence"/>
</dbReference>
<sequence>MHLAQDEFSVPMILTPEDLASHNLDELSGMTYLSYFMKDDSPGYRATLTWVQKQLSQFNIRNFTTDWNDGLALCALVKAYGASVPDYTELKKERSFWEQNIQHATHLWIIGFAPLHKQSIMKDHRMCLLERAGINILKKSHSQTACRALNNGREGRACLSDNNAPYFANGRLTVQWTLHAAIS</sequence>
<dbReference type="GO" id="GO:0030036">
    <property type="term" value="P:actin cytoskeleton organization"/>
    <property type="evidence" value="ECO:0007669"/>
    <property type="project" value="InterPro"/>
</dbReference>
<proteinExistence type="predicted"/>
<comment type="caution">
    <text evidence="3">The sequence shown here is derived from an EMBL/GenBank/DDBJ whole genome shotgun (WGS) entry which is preliminary data.</text>
</comment>
<dbReference type="PANTHER" id="PTHR38537">
    <property type="entry name" value="JITTERBUG, ISOFORM N"/>
    <property type="match status" value="1"/>
</dbReference>
<evidence type="ECO:0000313" key="3">
    <source>
        <dbReference type="EMBL" id="GIY57473.1"/>
    </source>
</evidence>
<name>A0AAV4UI73_CAEEX</name>
<evidence type="ECO:0000259" key="2">
    <source>
        <dbReference type="Pfam" id="PF00307"/>
    </source>
</evidence>
<dbReference type="InterPro" id="IPR001715">
    <property type="entry name" value="CH_dom"/>
</dbReference>
<keyword evidence="4" id="KW-1185">Reference proteome</keyword>
<dbReference type="EMBL" id="BPLR01012910">
    <property type="protein sequence ID" value="GIY57473.1"/>
    <property type="molecule type" value="Genomic_DNA"/>
</dbReference>
<accession>A0AAV4UI73</accession>